<feature type="region of interest" description="Disordered" evidence="1">
    <location>
        <begin position="1"/>
        <end position="20"/>
    </location>
</feature>
<evidence type="ECO:0000313" key="3">
    <source>
        <dbReference type="Proteomes" id="UP000002852"/>
    </source>
</evidence>
<dbReference type="OMA" id="HEYCTIM"/>
<dbReference type="Proteomes" id="UP000002852">
    <property type="component" value="Unassembled WGS sequence"/>
</dbReference>
<name>A0A3B5QX10_XIPMA</name>
<dbReference type="InParanoid" id="A0A3B5QX10"/>
<dbReference type="InterPro" id="IPR012337">
    <property type="entry name" value="RNaseH-like_sf"/>
</dbReference>
<keyword evidence="3" id="KW-1185">Reference proteome</keyword>
<sequence>MDVPPGGLTQRAATGGPPSLKQQKLNFGVKSLSERQLKQLVGQYVVEEMMPLSAVNSPAFRAIIHRIPTTINSELPHRGAFLPYLDKENAEMERNLKAALNEVDFVATLKRNKAALACRRIRGRHTYDVIGAEIENIHSSYGLLNKVVATVTDNGSNFVKAFKVFQPVTESDDETEEESTRTDDDDVTFVNPTEILSTENEGDGQLSLPPHHRCASHTINIISTSDVEKYLNIHAESKAVYRSSIAKCTALWTKSSRSTLASEAVEEVSKRKLLVPTSTRWHSFFDAVKRVAEIPMNDLNMLCCKLGVKCFIDREYQFLHEYCTVMKPLTEALDKATVLMELYYPHLKLWFIQKQLDRVLSTSSSSNCSAHFNLFLPPTLLPFSSSHLFLSLFPLTHVVSSDLFRIIISKITTQSSLNCQKNKIRSVRK</sequence>
<dbReference type="AlphaFoldDB" id="A0A3B5QX10"/>
<dbReference type="GeneTree" id="ENSGT00530000064692"/>
<protein>
    <recommendedName>
        <fullName evidence="4">DUF659 domain-containing protein</fullName>
    </recommendedName>
</protein>
<evidence type="ECO:0000313" key="2">
    <source>
        <dbReference type="Ensembl" id="ENSXMAP00000035808.1"/>
    </source>
</evidence>
<reference evidence="3" key="2">
    <citation type="journal article" date="2013" name="Nat. Genet.">
        <title>The genome of the platyfish, Xiphophorus maculatus, provides insights into evolutionary adaptation and several complex traits.</title>
        <authorList>
            <person name="Schartl M."/>
            <person name="Walter R.B."/>
            <person name="Shen Y."/>
            <person name="Garcia T."/>
            <person name="Catchen J."/>
            <person name="Amores A."/>
            <person name="Braasch I."/>
            <person name="Chalopin D."/>
            <person name="Volff J.N."/>
            <person name="Lesch K.P."/>
            <person name="Bisazza A."/>
            <person name="Minx P."/>
            <person name="Hillier L."/>
            <person name="Wilson R.K."/>
            <person name="Fuerstenberg S."/>
            <person name="Boore J."/>
            <person name="Searle S."/>
            <person name="Postlethwait J.H."/>
            <person name="Warren W.C."/>
        </authorList>
    </citation>
    <scope>NUCLEOTIDE SEQUENCE [LARGE SCALE GENOMIC DNA]</scope>
    <source>
        <strain evidence="3">JP 163 A</strain>
    </source>
</reference>
<dbReference type="PANTHER" id="PTHR47501:SF7">
    <property type="entry name" value="TRANSPOSASE"/>
    <property type="match status" value="1"/>
</dbReference>
<dbReference type="Ensembl" id="ENSXMAT00000041072.1">
    <property type="protein sequence ID" value="ENSXMAP00000035808.1"/>
    <property type="gene ID" value="ENSXMAG00000021573.1"/>
</dbReference>
<evidence type="ECO:0000256" key="1">
    <source>
        <dbReference type="SAM" id="MobiDB-lite"/>
    </source>
</evidence>
<evidence type="ECO:0008006" key="4">
    <source>
        <dbReference type="Google" id="ProtNLM"/>
    </source>
</evidence>
<reference evidence="3" key="1">
    <citation type="submission" date="2012-01" db="EMBL/GenBank/DDBJ databases">
        <authorList>
            <person name="Walter R."/>
            <person name="Schartl M."/>
            <person name="Warren W."/>
        </authorList>
    </citation>
    <scope>NUCLEOTIDE SEQUENCE [LARGE SCALE GENOMIC DNA]</scope>
    <source>
        <strain evidence="3">JP 163 A</strain>
    </source>
</reference>
<dbReference type="SUPFAM" id="SSF53098">
    <property type="entry name" value="Ribonuclease H-like"/>
    <property type="match status" value="1"/>
</dbReference>
<accession>A0A3B5QX10</accession>
<organism evidence="2 3">
    <name type="scientific">Xiphophorus maculatus</name>
    <name type="common">Southern platyfish</name>
    <name type="synonym">Platypoecilus maculatus</name>
    <dbReference type="NCBI Taxonomy" id="8083"/>
    <lineage>
        <taxon>Eukaryota</taxon>
        <taxon>Metazoa</taxon>
        <taxon>Chordata</taxon>
        <taxon>Craniata</taxon>
        <taxon>Vertebrata</taxon>
        <taxon>Euteleostomi</taxon>
        <taxon>Actinopterygii</taxon>
        <taxon>Neopterygii</taxon>
        <taxon>Teleostei</taxon>
        <taxon>Neoteleostei</taxon>
        <taxon>Acanthomorphata</taxon>
        <taxon>Ovalentaria</taxon>
        <taxon>Atherinomorphae</taxon>
        <taxon>Cyprinodontiformes</taxon>
        <taxon>Poeciliidae</taxon>
        <taxon>Poeciliinae</taxon>
        <taxon>Xiphophorus</taxon>
    </lineage>
</organism>
<reference evidence="2" key="4">
    <citation type="submission" date="2025-09" db="UniProtKB">
        <authorList>
            <consortium name="Ensembl"/>
        </authorList>
    </citation>
    <scope>IDENTIFICATION</scope>
    <source>
        <strain evidence="2">JP 163 A</strain>
    </source>
</reference>
<reference evidence="2" key="3">
    <citation type="submission" date="2025-08" db="UniProtKB">
        <authorList>
            <consortium name="Ensembl"/>
        </authorList>
    </citation>
    <scope>IDENTIFICATION</scope>
    <source>
        <strain evidence="2">JP 163 A</strain>
    </source>
</reference>
<dbReference type="PANTHER" id="PTHR47501">
    <property type="entry name" value="TRANSPOSASE-RELATED"/>
    <property type="match status" value="1"/>
</dbReference>
<proteinExistence type="predicted"/>